<evidence type="ECO:0000256" key="1">
    <source>
        <dbReference type="PROSITE-ProRule" id="PRU00339"/>
    </source>
</evidence>
<accession>A0A0S6W0A9</accession>
<feature type="transmembrane region" description="Helical" evidence="2">
    <location>
        <begin position="148"/>
        <end position="168"/>
    </location>
</feature>
<dbReference type="STRING" id="1499966.U14_04251"/>
<evidence type="ECO:0000256" key="2">
    <source>
        <dbReference type="SAM" id="Phobius"/>
    </source>
</evidence>
<evidence type="ECO:0000313" key="3">
    <source>
        <dbReference type="EMBL" id="GAK52992.1"/>
    </source>
</evidence>
<dbReference type="InterPro" id="IPR052724">
    <property type="entry name" value="GT117_domain-containing"/>
</dbReference>
<evidence type="ECO:0000313" key="4">
    <source>
        <dbReference type="Proteomes" id="UP000030700"/>
    </source>
</evidence>
<organism evidence="3 4">
    <name type="scientific">Candidatus Moduliflexus flocculans</name>
    <dbReference type="NCBI Taxonomy" id="1499966"/>
    <lineage>
        <taxon>Bacteria</taxon>
        <taxon>Candidatus Moduliflexota</taxon>
        <taxon>Candidatus Moduliflexia</taxon>
        <taxon>Candidatus Moduliflexales</taxon>
        <taxon>Candidatus Moduliflexaceae</taxon>
    </lineage>
</organism>
<dbReference type="PANTHER" id="PTHR16214:SF3">
    <property type="entry name" value="TRANSMEMBRANE PROTEIN 260"/>
    <property type="match status" value="1"/>
</dbReference>
<keyword evidence="1" id="KW-0802">TPR repeat</keyword>
<dbReference type="InterPro" id="IPR021280">
    <property type="entry name" value="TMEM260-like"/>
</dbReference>
<keyword evidence="2" id="KW-0812">Transmembrane</keyword>
<dbReference type="PANTHER" id="PTHR16214">
    <property type="entry name" value="TRANSMEMBRANE PROTEIN 260"/>
    <property type="match status" value="1"/>
</dbReference>
<dbReference type="InterPro" id="IPR019734">
    <property type="entry name" value="TPR_rpt"/>
</dbReference>
<reference evidence="3 4" key="1">
    <citation type="journal article" date="2015" name="PeerJ">
        <title>First genomic representation of candidate bacterial phylum KSB3 points to enhanced environmental sensing as a trigger of wastewater bulking.</title>
        <authorList>
            <person name="Sekiguchi Y."/>
            <person name="Ohashi A."/>
            <person name="Parks D.H."/>
            <person name="Yamauchi T."/>
            <person name="Tyson G.W."/>
            <person name="Hugenholtz P."/>
        </authorList>
    </citation>
    <scope>NUCLEOTIDE SEQUENCE [LARGE SCALE GENOMIC DNA]</scope>
</reference>
<dbReference type="Proteomes" id="UP000030700">
    <property type="component" value="Unassembled WGS sequence"/>
</dbReference>
<feature type="transmembrane region" description="Helical" evidence="2">
    <location>
        <begin position="240"/>
        <end position="259"/>
    </location>
</feature>
<sequence length="690" mass="77227">MKPMHDFQRLMAYVYGVFILLAAFALYLKTLAPTVSFFDSGELITAAVTFGVAHPPGYPLYVLLGWLFSHLPVGSAAYRVNLMSAVFAAFAALMAYGVTYLCLTEQEARAAGNSGKPDPARMLQPVLAMIAGLTFACSLTLWRQAVIAEVYTLNTFLCGLIMLLLLCWRRSQQRTIQHADAPLSPLAQRTTSPIERRWLLYLVAYLFGLGFGNHQTIILFSIPAAFLVLATAPRILRRPLPVLLIVLCFGLGLTIYGLIPLRAAAKPPMNWGHATTWRQFRWLVLREGYNDVPRGEALSTLWNDLLGRAPKPRAAEASGEFQPPPVWQSQERGLARMADIFVHSLFFRQLQTVSLFKQFGAVGVILLLIGLCYGIWKHPILTATMVIAVASFALIVIFIGDPPDENVFLVEEFHAPIYLLFAALIGIGMMGVASGFLWLAAAFGRFWQYGVVFGVSLILLMLPASLMLGNLNVVDSSRNYVAYDYASNMFVSLPRNAIVFTWGDSGAFPLWYLQFAEGMRPDVTVIHVPHLSLSWYREEMPAEFFLETPVAEDDVIEYVLQIVETQQQKRPIYFDYSSVHSLELPLPLLPNGVTYKVEMPGDVLDEEVWMRYQFRGILDHTRIAMDPDTERVMTIYGAAQIELGQYYMERGETEKAALAFNNAVKFDPSLGDEIVNELHLHNKLATEPAK</sequence>
<dbReference type="AlphaFoldDB" id="A0A0S6W0A9"/>
<protein>
    <submittedName>
        <fullName evidence="3">Uncharacterized protein</fullName>
    </submittedName>
</protein>
<keyword evidence="2" id="KW-0472">Membrane</keyword>
<keyword evidence="4" id="KW-1185">Reference proteome</keyword>
<dbReference type="HOGENOM" id="CLU_440600_0_0_0"/>
<feature type="transmembrane region" description="Helical" evidence="2">
    <location>
        <begin position="123"/>
        <end position="142"/>
    </location>
</feature>
<feature type="transmembrane region" description="Helical" evidence="2">
    <location>
        <begin position="198"/>
        <end position="228"/>
    </location>
</feature>
<feature type="transmembrane region" description="Helical" evidence="2">
    <location>
        <begin position="382"/>
        <end position="399"/>
    </location>
</feature>
<feature type="transmembrane region" description="Helical" evidence="2">
    <location>
        <begin position="84"/>
        <end position="103"/>
    </location>
</feature>
<dbReference type="EMBL" id="DF820459">
    <property type="protein sequence ID" value="GAK52992.1"/>
    <property type="molecule type" value="Genomic_DNA"/>
</dbReference>
<proteinExistence type="predicted"/>
<feature type="transmembrane region" description="Helical" evidence="2">
    <location>
        <begin position="12"/>
        <end position="28"/>
    </location>
</feature>
<keyword evidence="2" id="KW-1133">Transmembrane helix</keyword>
<dbReference type="Pfam" id="PF11028">
    <property type="entry name" value="TMEM260-like"/>
    <property type="match status" value="1"/>
</dbReference>
<feature type="transmembrane region" description="Helical" evidence="2">
    <location>
        <begin position="419"/>
        <end position="440"/>
    </location>
</feature>
<feature type="transmembrane region" description="Helical" evidence="2">
    <location>
        <begin position="446"/>
        <end position="468"/>
    </location>
</feature>
<feature type="repeat" description="TPR" evidence="1">
    <location>
        <begin position="637"/>
        <end position="670"/>
    </location>
</feature>
<feature type="transmembrane region" description="Helical" evidence="2">
    <location>
        <begin position="355"/>
        <end position="376"/>
    </location>
</feature>
<gene>
    <name evidence="3" type="ORF">U14_04251</name>
</gene>
<name>A0A0S6W0A9_9BACT</name>
<dbReference type="PROSITE" id="PS50005">
    <property type="entry name" value="TPR"/>
    <property type="match status" value="1"/>
</dbReference>